<dbReference type="PANTHER" id="PTHR43657">
    <property type="entry name" value="TRYPTOPHAN RNA-BINDING ATTENUATOR PROTEIN-LIKE PROTEIN"/>
    <property type="match status" value="1"/>
</dbReference>
<dbReference type="Pfam" id="PF01987">
    <property type="entry name" value="AIM24"/>
    <property type="match status" value="1"/>
</dbReference>
<dbReference type="InterPro" id="IPR036983">
    <property type="entry name" value="AIM24_sf"/>
</dbReference>
<accession>A0A9D2SEV5</accession>
<sequence length="226" mass="23978">MQYEIKGGVFPVVVCQLAAGEQMITERGSMVWQSPNVKMETSGGGLGKMFSKAFAGESMFQNVYTAQGGPGVVAFGSSFPGKIVPLEIGPGKEMILQKRSFLAGEIGVELSVHFQKKAGVGFFGGEGFILQRLSGQGIAFVEIDGELVEYQLEPGQQIVVDTGNLAGYESTVSMNIQQVAGLKNKFLGGEGFFNTVLTGPGRIWLQTMPVSNVAQALLPYIPTGNG</sequence>
<evidence type="ECO:0000313" key="2">
    <source>
        <dbReference type="Proteomes" id="UP000826793"/>
    </source>
</evidence>
<protein>
    <submittedName>
        <fullName evidence="1">TIGR00266 family protein</fullName>
    </submittedName>
</protein>
<dbReference type="Proteomes" id="UP000826793">
    <property type="component" value="Unassembled WGS sequence"/>
</dbReference>
<comment type="caution">
    <text evidence="1">The sequence shown here is derived from an EMBL/GenBank/DDBJ whole genome shotgun (WGS) entry which is preliminary data.</text>
</comment>
<dbReference type="InterPro" id="IPR002838">
    <property type="entry name" value="AIM24"/>
</dbReference>
<dbReference type="Gene3D" id="3.60.160.10">
    <property type="entry name" value="Mitochondrial biogenesis AIM24"/>
    <property type="match status" value="1"/>
</dbReference>
<evidence type="ECO:0000313" key="1">
    <source>
        <dbReference type="EMBL" id="HJB98145.1"/>
    </source>
</evidence>
<dbReference type="EMBL" id="DWXG01000049">
    <property type="protein sequence ID" value="HJB98145.1"/>
    <property type="molecule type" value="Genomic_DNA"/>
</dbReference>
<dbReference type="NCBIfam" id="TIGR00266">
    <property type="entry name" value="TIGR00266 family protein"/>
    <property type="match status" value="1"/>
</dbReference>
<organism evidence="1 2">
    <name type="scientific">Candidatus Acutalibacter pullicola</name>
    <dbReference type="NCBI Taxonomy" id="2838417"/>
    <lineage>
        <taxon>Bacteria</taxon>
        <taxon>Bacillati</taxon>
        <taxon>Bacillota</taxon>
        <taxon>Clostridia</taxon>
        <taxon>Eubacteriales</taxon>
        <taxon>Acutalibacteraceae</taxon>
        <taxon>Acutalibacter</taxon>
    </lineage>
</organism>
<reference evidence="1" key="2">
    <citation type="submission" date="2021-04" db="EMBL/GenBank/DDBJ databases">
        <authorList>
            <person name="Gilroy R."/>
        </authorList>
    </citation>
    <scope>NUCLEOTIDE SEQUENCE</scope>
    <source>
        <strain evidence="1">CHK185-1770</strain>
    </source>
</reference>
<reference evidence="1" key="1">
    <citation type="journal article" date="2021" name="PeerJ">
        <title>Extensive microbial diversity within the chicken gut microbiome revealed by metagenomics and culture.</title>
        <authorList>
            <person name="Gilroy R."/>
            <person name="Ravi A."/>
            <person name="Getino M."/>
            <person name="Pursley I."/>
            <person name="Horton D.L."/>
            <person name="Alikhan N.F."/>
            <person name="Baker D."/>
            <person name="Gharbi K."/>
            <person name="Hall N."/>
            <person name="Watson M."/>
            <person name="Adriaenssens E.M."/>
            <person name="Foster-Nyarko E."/>
            <person name="Jarju S."/>
            <person name="Secka A."/>
            <person name="Antonio M."/>
            <person name="Oren A."/>
            <person name="Chaudhuri R.R."/>
            <person name="La Ragione R."/>
            <person name="Hildebrand F."/>
            <person name="Pallen M.J."/>
        </authorList>
    </citation>
    <scope>NUCLEOTIDE SEQUENCE</scope>
    <source>
        <strain evidence="1">CHK185-1770</strain>
    </source>
</reference>
<dbReference type="InterPro" id="IPR016031">
    <property type="entry name" value="Trp_RNA-bd_attenuator-like_dom"/>
</dbReference>
<dbReference type="AlphaFoldDB" id="A0A9D2SEV5"/>
<gene>
    <name evidence="1" type="ORF">H9710_06150</name>
</gene>
<dbReference type="PANTHER" id="PTHR43657:SF1">
    <property type="entry name" value="ALTERED INHERITANCE OF MITOCHONDRIA PROTEIN 24, MITOCHONDRIAL"/>
    <property type="match status" value="1"/>
</dbReference>
<proteinExistence type="predicted"/>
<dbReference type="SUPFAM" id="SSF51219">
    <property type="entry name" value="TRAP-like"/>
    <property type="match status" value="1"/>
</dbReference>
<name>A0A9D2SEV5_9FIRM</name>